<organism evidence="2 3">
    <name type="scientific">Dothistroma septosporum (strain NZE10 / CBS 128990)</name>
    <name type="common">Red band needle blight fungus</name>
    <name type="synonym">Mycosphaerella pini</name>
    <dbReference type="NCBI Taxonomy" id="675120"/>
    <lineage>
        <taxon>Eukaryota</taxon>
        <taxon>Fungi</taxon>
        <taxon>Dikarya</taxon>
        <taxon>Ascomycota</taxon>
        <taxon>Pezizomycotina</taxon>
        <taxon>Dothideomycetes</taxon>
        <taxon>Dothideomycetidae</taxon>
        <taxon>Mycosphaerellales</taxon>
        <taxon>Mycosphaerellaceae</taxon>
        <taxon>Dothistroma</taxon>
    </lineage>
</organism>
<sequence length="152" mass="16229">MLASSLLTVAAATLATALPAGVTPAAAPGQFDITNFIFGCTAGCFWYLDIAVHPAVANHPSVPSSVHCQGNLDDNKSFKECDHVTNESKLYAFIGKDDNLLQLKYEVTNSSTSTVYNYYGEKEVYAATSAYADLQTPNFNVTEISGTKSKSS</sequence>
<dbReference type="OrthoDB" id="3642254at2759"/>
<dbReference type="Proteomes" id="UP000016933">
    <property type="component" value="Unassembled WGS sequence"/>
</dbReference>
<reference evidence="3" key="1">
    <citation type="journal article" date="2012" name="PLoS Genet.">
        <title>The genomes of the fungal plant pathogens Cladosporium fulvum and Dothistroma septosporum reveal adaptation to different hosts and lifestyles but also signatures of common ancestry.</title>
        <authorList>
            <person name="de Wit P.J.G.M."/>
            <person name="van der Burgt A."/>
            <person name="Oekmen B."/>
            <person name="Stergiopoulos I."/>
            <person name="Abd-Elsalam K.A."/>
            <person name="Aerts A.L."/>
            <person name="Bahkali A.H."/>
            <person name="Beenen H.G."/>
            <person name="Chettri P."/>
            <person name="Cox M.P."/>
            <person name="Datema E."/>
            <person name="de Vries R.P."/>
            <person name="Dhillon B."/>
            <person name="Ganley A.R."/>
            <person name="Griffiths S.A."/>
            <person name="Guo Y."/>
            <person name="Hamelin R.C."/>
            <person name="Henrissat B."/>
            <person name="Kabir M.S."/>
            <person name="Jashni M.K."/>
            <person name="Kema G."/>
            <person name="Klaubauf S."/>
            <person name="Lapidus A."/>
            <person name="Levasseur A."/>
            <person name="Lindquist E."/>
            <person name="Mehrabi R."/>
            <person name="Ohm R.A."/>
            <person name="Owen T.J."/>
            <person name="Salamov A."/>
            <person name="Schwelm A."/>
            <person name="Schijlen E."/>
            <person name="Sun H."/>
            <person name="van den Burg H.A."/>
            <person name="van Ham R.C.H.J."/>
            <person name="Zhang S."/>
            <person name="Goodwin S.B."/>
            <person name="Grigoriev I.V."/>
            <person name="Collemare J."/>
            <person name="Bradshaw R.E."/>
        </authorList>
    </citation>
    <scope>NUCLEOTIDE SEQUENCE [LARGE SCALE GENOMIC DNA]</scope>
    <source>
        <strain evidence="3">NZE10 / CBS 128990</strain>
    </source>
</reference>
<feature type="signal peptide" evidence="1">
    <location>
        <begin position="1"/>
        <end position="17"/>
    </location>
</feature>
<feature type="chain" id="PRO_5004110149" evidence="1">
    <location>
        <begin position="18"/>
        <end position="152"/>
    </location>
</feature>
<dbReference type="AlphaFoldDB" id="N1PTM6"/>
<keyword evidence="1" id="KW-0732">Signal</keyword>
<reference evidence="2 3" key="2">
    <citation type="journal article" date="2012" name="PLoS Pathog.">
        <title>Diverse lifestyles and strategies of plant pathogenesis encoded in the genomes of eighteen Dothideomycetes fungi.</title>
        <authorList>
            <person name="Ohm R.A."/>
            <person name="Feau N."/>
            <person name="Henrissat B."/>
            <person name="Schoch C.L."/>
            <person name="Horwitz B.A."/>
            <person name="Barry K.W."/>
            <person name="Condon B.J."/>
            <person name="Copeland A.C."/>
            <person name="Dhillon B."/>
            <person name="Glaser F."/>
            <person name="Hesse C.N."/>
            <person name="Kosti I."/>
            <person name="LaButti K."/>
            <person name="Lindquist E.A."/>
            <person name="Lucas S."/>
            <person name="Salamov A.A."/>
            <person name="Bradshaw R.E."/>
            <person name="Ciuffetti L."/>
            <person name="Hamelin R.C."/>
            <person name="Kema G.H.J."/>
            <person name="Lawrence C."/>
            <person name="Scott J.A."/>
            <person name="Spatafora J.W."/>
            <person name="Turgeon B.G."/>
            <person name="de Wit P.J.G.M."/>
            <person name="Zhong S."/>
            <person name="Goodwin S.B."/>
            <person name="Grigoriev I.V."/>
        </authorList>
    </citation>
    <scope>NUCLEOTIDE SEQUENCE [LARGE SCALE GENOMIC DNA]</scope>
    <source>
        <strain evidence="3">NZE10 / CBS 128990</strain>
    </source>
</reference>
<accession>N1PTM6</accession>
<evidence type="ECO:0000313" key="3">
    <source>
        <dbReference type="Proteomes" id="UP000016933"/>
    </source>
</evidence>
<evidence type="ECO:0000256" key="1">
    <source>
        <dbReference type="SAM" id="SignalP"/>
    </source>
</evidence>
<protein>
    <submittedName>
        <fullName evidence="2">Uncharacterized protein</fullName>
    </submittedName>
</protein>
<evidence type="ECO:0000313" key="2">
    <source>
        <dbReference type="EMBL" id="EME46806.1"/>
    </source>
</evidence>
<dbReference type="STRING" id="675120.N1PTM6"/>
<dbReference type="OMA" id="WYLDIAV"/>
<keyword evidence="3" id="KW-1185">Reference proteome</keyword>
<dbReference type="EMBL" id="KB446537">
    <property type="protein sequence ID" value="EME46806.1"/>
    <property type="molecule type" value="Genomic_DNA"/>
</dbReference>
<dbReference type="HOGENOM" id="CLU_122012_0_0_1"/>
<gene>
    <name evidence="2" type="ORF">DOTSEDRAFT_70694</name>
</gene>
<proteinExistence type="predicted"/>
<name>N1PTM6_DOTSN</name>